<feature type="domain" description="SMP" evidence="4">
    <location>
        <begin position="24"/>
        <end position="79"/>
    </location>
</feature>
<name>A0AAD7L0M7_QUISA</name>
<dbReference type="Proteomes" id="UP001163823">
    <property type="component" value="Chromosome 12"/>
</dbReference>
<dbReference type="PANTHER" id="PTHR31174">
    <property type="entry name" value="SEED MATURATION FAMILY PROTEIN"/>
    <property type="match status" value="1"/>
</dbReference>
<organism evidence="5 6">
    <name type="scientific">Quillaja saponaria</name>
    <name type="common">Soap bark tree</name>
    <dbReference type="NCBI Taxonomy" id="32244"/>
    <lineage>
        <taxon>Eukaryota</taxon>
        <taxon>Viridiplantae</taxon>
        <taxon>Streptophyta</taxon>
        <taxon>Embryophyta</taxon>
        <taxon>Tracheophyta</taxon>
        <taxon>Spermatophyta</taxon>
        <taxon>Magnoliopsida</taxon>
        <taxon>eudicotyledons</taxon>
        <taxon>Gunneridae</taxon>
        <taxon>Pentapetalae</taxon>
        <taxon>rosids</taxon>
        <taxon>fabids</taxon>
        <taxon>Fabales</taxon>
        <taxon>Quillajaceae</taxon>
        <taxon>Quillaja</taxon>
    </lineage>
</organism>
<protein>
    <submittedName>
        <fullName evidence="5">Late embryogenesis abundant protein D-34</fullName>
    </submittedName>
</protein>
<feature type="compositionally biased region" description="Polar residues" evidence="3">
    <location>
        <begin position="1"/>
        <end position="16"/>
    </location>
</feature>
<accession>A0AAD7L0M7</accession>
<feature type="domain" description="SMP" evidence="4">
    <location>
        <begin position="140"/>
        <end position="196"/>
    </location>
</feature>
<dbReference type="Pfam" id="PF04927">
    <property type="entry name" value="SMP"/>
    <property type="match status" value="3"/>
</dbReference>
<dbReference type="PANTHER" id="PTHR31174:SF31">
    <property type="entry name" value="LATE EMBRYOGENESIS ABUNDANT PROTEIN 3"/>
    <property type="match status" value="1"/>
</dbReference>
<dbReference type="KEGG" id="qsa:O6P43_029611"/>
<evidence type="ECO:0000313" key="6">
    <source>
        <dbReference type="Proteomes" id="UP001163823"/>
    </source>
</evidence>
<gene>
    <name evidence="5" type="ORF">O6P43_029611</name>
</gene>
<evidence type="ECO:0000256" key="1">
    <source>
        <dbReference type="ARBA" id="ARBA00010733"/>
    </source>
</evidence>
<feature type="region of interest" description="Disordered" evidence="3">
    <location>
        <begin position="1"/>
        <end position="24"/>
    </location>
</feature>
<evidence type="ECO:0000259" key="4">
    <source>
        <dbReference type="Pfam" id="PF04927"/>
    </source>
</evidence>
<dbReference type="EMBL" id="JARAOO010000012">
    <property type="protein sequence ID" value="KAJ7949252.1"/>
    <property type="molecule type" value="Genomic_DNA"/>
</dbReference>
<comment type="caution">
    <text evidence="5">The sequence shown here is derived from an EMBL/GenBank/DDBJ whole genome shotgun (WGS) entry which is preliminary data.</text>
</comment>
<reference evidence="5" key="1">
    <citation type="journal article" date="2023" name="Science">
        <title>Elucidation of the pathway for biosynthesis of saponin adjuvants from the soapbark tree.</title>
        <authorList>
            <person name="Reed J."/>
            <person name="Orme A."/>
            <person name="El-Demerdash A."/>
            <person name="Owen C."/>
            <person name="Martin L.B.B."/>
            <person name="Misra R.C."/>
            <person name="Kikuchi S."/>
            <person name="Rejzek M."/>
            <person name="Martin A.C."/>
            <person name="Harkess A."/>
            <person name="Leebens-Mack J."/>
            <person name="Louveau T."/>
            <person name="Stephenson M.J."/>
            <person name="Osbourn A."/>
        </authorList>
    </citation>
    <scope>NUCLEOTIDE SEQUENCE</scope>
    <source>
        <strain evidence="5">S10</strain>
    </source>
</reference>
<evidence type="ECO:0000256" key="3">
    <source>
        <dbReference type="SAM" id="MobiDB-lite"/>
    </source>
</evidence>
<proteinExistence type="inferred from homology"/>
<keyword evidence="2" id="KW-0677">Repeat</keyword>
<comment type="similarity">
    <text evidence="1">Belongs to the LEA type SMP family.</text>
</comment>
<feature type="domain" description="SMP" evidence="4">
    <location>
        <begin position="204"/>
        <end position="270"/>
    </location>
</feature>
<sequence>MSQGQPQRPQADQPSWQEGVEGPIKYGDVFNVTGELASKTITPQDAATMQDAENRVLGHTQKGGPAAVMQFAASVNERAGVVSHKDVTDIARNEGITISETKADGHRIISEAVLGQNVEPDVPMKVLSPGQMILGGGPLTIGEALEAAALSAGEKPVDQGEAAAISAAELRATGKNEVTPGGIGSLAQSAATRNTHVTRYEDMTKLSDVLKNATEKLPVDKPATNKVAEAVMHAEWEYPWRRNNDDTSTTTPPAGGVAASVAAAARLNEHKMK</sequence>
<dbReference type="InterPro" id="IPR042971">
    <property type="entry name" value="LEA_SMP"/>
</dbReference>
<dbReference type="AlphaFoldDB" id="A0AAD7L0M7"/>
<dbReference type="InterPro" id="IPR007011">
    <property type="entry name" value="LEA_SMP_dom"/>
</dbReference>
<evidence type="ECO:0000313" key="5">
    <source>
        <dbReference type="EMBL" id="KAJ7949252.1"/>
    </source>
</evidence>
<keyword evidence="6" id="KW-1185">Reference proteome</keyword>
<evidence type="ECO:0000256" key="2">
    <source>
        <dbReference type="ARBA" id="ARBA00022737"/>
    </source>
</evidence>